<evidence type="ECO:0000313" key="3">
    <source>
        <dbReference type="Proteomes" id="UP000218069"/>
    </source>
</evidence>
<sequence length="173" mass="19915">MPDLTNPKKVIESIFLDHSKSVFKWLLYKGASKAIAEEIVQDSFIKLYERIHDVDILKAKAWLISTAENAYLDYLKKSSTKMEDFEKELNIDNAYLEDSSGDIMISDCVTRKLNEFRLNDPEKAYVISLQLDDKSGAEIAELLNRSEAATRTFIKEAKKKLKPLLEECLEFIE</sequence>
<dbReference type="InterPro" id="IPR007627">
    <property type="entry name" value="RNA_pol_sigma70_r2"/>
</dbReference>
<accession>A0A240E4X1</accession>
<dbReference type="InterPro" id="IPR036388">
    <property type="entry name" value="WH-like_DNA-bd_sf"/>
</dbReference>
<dbReference type="GO" id="GO:0006352">
    <property type="term" value="P:DNA-templated transcription initiation"/>
    <property type="evidence" value="ECO:0007669"/>
    <property type="project" value="InterPro"/>
</dbReference>
<proteinExistence type="predicted"/>
<name>A0A240E4X1_9BURK</name>
<dbReference type="SUPFAM" id="SSF88946">
    <property type="entry name" value="Sigma2 domain of RNA polymerase sigma factors"/>
    <property type="match status" value="1"/>
</dbReference>
<protein>
    <submittedName>
        <fullName evidence="2">RNA polymerase sigma factor, sigma-70 family</fullName>
    </submittedName>
</protein>
<dbReference type="Pfam" id="PF04542">
    <property type="entry name" value="Sigma70_r2"/>
    <property type="match status" value="1"/>
</dbReference>
<evidence type="ECO:0000259" key="1">
    <source>
        <dbReference type="Pfam" id="PF04542"/>
    </source>
</evidence>
<evidence type="ECO:0000313" key="2">
    <source>
        <dbReference type="EMBL" id="SNX29556.1"/>
    </source>
</evidence>
<gene>
    <name evidence="2" type="ORF">SAMN06295945_1936</name>
</gene>
<dbReference type="SUPFAM" id="SSF88659">
    <property type="entry name" value="Sigma3 and sigma4 domains of RNA polymerase sigma factors"/>
    <property type="match status" value="1"/>
</dbReference>
<dbReference type="RefSeq" id="WP_096674723.1">
    <property type="nucleotide sequence ID" value="NZ_OANS01000005.1"/>
</dbReference>
<dbReference type="InterPro" id="IPR013324">
    <property type="entry name" value="RNA_pol_sigma_r3/r4-like"/>
</dbReference>
<dbReference type="Gene3D" id="1.10.10.10">
    <property type="entry name" value="Winged helix-like DNA-binding domain superfamily/Winged helix DNA-binding domain"/>
    <property type="match status" value="1"/>
</dbReference>
<reference evidence="3" key="1">
    <citation type="submission" date="2017-08" db="EMBL/GenBank/DDBJ databases">
        <authorList>
            <person name="Varghese N."/>
            <person name="Submissions S."/>
        </authorList>
    </citation>
    <scope>NUCLEOTIDE SEQUENCE [LARGE SCALE GENOMIC DNA]</scope>
    <source>
        <strain evidence="3">AP-Melu-1000-B4</strain>
    </source>
</reference>
<dbReference type="AlphaFoldDB" id="A0A240E4X1"/>
<dbReference type="EMBL" id="OANS01000005">
    <property type="protein sequence ID" value="SNX29556.1"/>
    <property type="molecule type" value="Genomic_DNA"/>
</dbReference>
<organism evidence="2 3">
    <name type="scientific">Polynucleobacter meluiroseus</name>
    <dbReference type="NCBI Taxonomy" id="1938814"/>
    <lineage>
        <taxon>Bacteria</taxon>
        <taxon>Pseudomonadati</taxon>
        <taxon>Pseudomonadota</taxon>
        <taxon>Betaproteobacteria</taxon>
        <taxon>Burkholderiales</taxon>
        <taxon>Burkholderiaceae</taxon>
        <taxon>Polynucleobacter</taxon>
    </lineage>
</organism>
<dbReference type="GO" id="GO:0003700">
    <property type="term" value="F:DNA-binding transcription factor activity"/>
    <property type="evidence" value="ECO:0007669"/>
    <property type="project" value="InterPro"/>
</dbReference>
<dbReference type="Proteomes" id="UP000218069">
    <property type="component" value="Unassembled WGS sequence"/>
</dbReference>
<dbReference type="InterPro" id="IPR013325">
    <property type="entry name" value="RNA_pol_sigma_r2"/>
</dbReference>
<keyword evidence="3" id="KW-1185">Reference proteome</keyword>
<dbReference type="OrthoDB" id="9784272at2"/>
<feature type="domain" description="RNA polymerase sigma-70 region 2" evidence="1">
    <location>
        <begin position="16"/>
        <end position="78"/>
    </location>
</feature>
<dbReference type="Gene3D" id="1.10.1740.10">
    <property type="match status" value="1"/>
</dbReference>